<evidence type="ECO:0000259" key="6">
    <source>
        <dbReference type="PROSITE" id="PS50850"/>
    </source>
</evidence>
<dbReference type="GO" id="GO:0005886">
    <property type="term" value="C:plasma membrane"/>
    <property type="evidence" value="ECO:0007669"/>
    <property type="project" value="TreeGrafter"/>
</dbReference>
<feature type="transmembrane region" description="Helical" evidence="5">
    <location>
        <begin position="440"/>
        <end position="460"/>
    </location>
</feature>
<gene>
    <name evidence="7" type="ORF">UCRPC4_g05882</name>
</gene>
<feature type="transmembrane region" description="Helical" evidence="5">
    <location>
        <begin position="204"/>
        <end position="227"/>
    </location>
</feature>
<keyword evidence="8" id="KW-1185">Reference proteome</keyword>
<evidence type="ECO:0000256" key="2">
    <source>
        <dbReference type="ARBA" id="ARBA00022692"/>
    </source>
</evidence>
<evidence type="ECO:0000256" key="4">
    <source>
        <dbReference type="ARBA" id="ARBA00023136"/>
    </source>
</evidence>
<dbReference type="AlphaFoldDB" id="A0A0G2GHU2"/>
<comment type="subcellular location">
    <subcellularLocation>
        <location evidence="1">Membrane</location>
        <topology evidence="1">Multi-pass membrane protein</topology>
    </subcellularLocation>
</comment>
<feature type="transmembrane region" description="Helical" evidence="5">
    <location>
        <begin position="472"/>
        <end position="492"/>
    </location>
</feature>
<dbReference type="OrthoDB" id="5215911at2759"/>
<evidence type="ECO:0000256" key="1">
    <source>
        <dbReference type="ARBA" id="ARBA00004141"/>
    </source>
</evidence>
<feature type="transmembrane region" description="Helical" evidence="5">
    <location>
        <begin position="411"/>
        <end position="434"/>
    </location>
</feature>
<keyword evidence="2 5" id="KW-0812">Transmembrane</keyword>
<dbReference type="InterPro" id="IPR020846">
    <property type="entry name" value="MFS_dom"/>
</dbReference>
<dbReference type="Proteomes" id="UP000053317">
    <property type="component" value="Unassembled WGS sequence"/>
</dbReference>
<dbReference type="InterPro" id="IPR036259">
    <property type="entry name" value="MFS_trans_sf"/>
</dbReference>
<reference evidence="7 8" key="2">
    <citation type="submission" date="2015-05" db="EMBL/GenBank/DDBJ databases">
        <authorList>
            <person name="Morales-Cruz A."/>
            <person name="Amrine K.C."/>
            <person name="Cantu D."/>
        </authorList>
    </citation>
    <scope>NUCLEOTIDE SEQUENCE [LARGE SCALE GENOMIC DNA]</scope>
    <source>
        <strain evidence="7">UCRPC4</strain>
    </source>
</reference>
<organism evidence="7 8">
    <name type="scientific">Phaeomoniella chlamydospora</name>
    <name type="common">Phaeoacremonium chlamydosporum</name>
    <dbReference type="NCBI Taxonomy" id="158046"/>
    <lineage>
        <taxon>Eukaryota</taxon>
        <taxon>Fungi</taxon>
        <taxon>Dikarya</taxon>
        <taxon>Ascomycota</taxon>
        <taxon>Pezizomycotina</taxon>
        <taxon>Eurotiomycetes</taxon>
        <taxon>Chaetothyriomycetidae</taxon>
        <taxon>Phaeomoniellales</taxon>
        <taxon>Phaeomoniellaceae</taxon>
        <taxon>Phaeomoniella</taxon>
    </lineage>
</organism>
<accession>A0A0G2GHU2</accession>
<evidence type="ECO:0000313" key="8">
    <source>
        <dbReference type="Proteomes" id="UP000053317"/>
    </source>
</evidence>
<feature type="transmembrane region" description="Helical" evidence="5">
    <location>
        <begin position="143"/>
        <end position="160"/>
    </location>
</feature>
<comment type="caution">
    <text evidence="7">The sequence shown here is derived from an EMBL/GenBank/DDBJ whole genome shotgun (WGS) entry which is preliminary data.</text>
</comment>
<feature type="transmembrane region" description="Helical" evidence="5">
    <location>
        <begin position="233"/>
        <end position="253"/>
    </location>
</feature>
<dbReference type="EMBL" id="LCWF01000160">
    <property type="protein sequence ID" value="KKY16545.1"/>
    <property type="molecule type" value="Genomic_DNA"/>
</dbReference>
<feature type="transmembrane region" description="Helical" evidence="5">
    <location>
        <begin position="333"/>
        <end position="358"/>
    </location>
</feature>
<feature type="transmembrane region" description="Helical" evidence="5">
    <location>
        <begin position="115"/>
        <end position="136"/>
    </location>
</feature>
<proteinExistence type="predicted"/>
<keyword evidence="4 5" id="KW-0472">Membrane</keyword>
<reference evidence="7 8" key="1">
    <citation type="submission" date="2015-05" db="EMBL/GenBank/DDBJ databases">
        <title>Distinctive expansion of gene families associated with plant cell wall degradation and secondary metabolism in the genomes of grapevine trunk pathogens.</title>
        <authorList>
            <person name="Lawrence D.P."/>
            <person name="Travadon R."/>
            <person name="Rolshausen P.E."/>
            <person name="Baumgartner K."/>
        </authorList>
    </citation>
    <scope>NUCLEOTIDE SEQUENCE [LARGE SCALE GENOMIC DNA]</scope>
    <source>
        <strain evidence="7">UCRPC4</strain>
    </source>
</reference>
<keyword evidence="3 5" id="KW-1133">Transmembrane helix</keyword>
<dbReference type="Gene3D" id="1.20.1250.20">
    <property type="entry name" value="MFS general substrate transporter like domains"/>
    <property type="match status" value="1"/>
</dbReference>
<evidence type="ECO:0000313" key="7">
    <source>
        <dbReference type="EMBL" id="KKY16545.1"/>
    </source>
</evidence>
<dbReference type="SUPFAM" id="SSF103473">
    <property type="entry name" value="MFS general substrate transporter"/>
    <property type="match status" value="1"/>
</dbReference>
<feature type="domain" description="Major facilitator superfamily (MFS) profile" evidence="6">
    <location>
        <begin position="77"/>
        <end position="530"/>
    </location>
</feature>
<feature type="transmembrane region" description="Helical" evidence="5">
    <location>
        <begin position="378"/>
        <end position="399"/>
    </location>
</feature>
<dbReference type="InterPro" id="IPR011701">
    <property type="entry name" value="MFS"/>
</dbReference>
<sequence length="545" mass="60386">MSRIETSTSGEDFASLQVAPGTELLFDELKSHNTTAEHIHGLQHKTSGDSRILLVPQPSLTDPNDPLRWTTAKKWLVLWNACWYAFLGSITGPIMAAGMLPLATQFDTTLQRLTYANGATLICQGLFNFLWMPFAVKYGRRPVYLASNFLMMIACIWLGVASTKTYTIFIVGRAFLGAWEAPIESIVPSTVTDLFFLHDRGEKISLYGLAILGGNELGPMFSAIIIQALGMNWAFFIVAMFIGASFISTFFFMPETKYTGYRPSIFPSSTVQETSAKEAATSVEATDSNLDPPTTLPKKTYLQELKPWTTSDPNVNLLKTFVRPFILYTYPTVLWACFVYGLALSYNVILGATVAQLFSVAPYNFDSQAQGLTFLSPFVGSLVGTYLCGPCADAIANYYTKKNNGIREPEMRLPTCAVAAFFTFFGTLWAALAYDHKTHWAVVVVGYGVLSIGTQMGATLSMSYALDCHKELSVELMVSVASLKSLIAWIWTWEINDFITADGMLTAFMTLATIATVIYLTTFAMYFKGKSVRIWIAKKNFLKFV</sequence>
<dbReference type="GO" id="GO:0022857">
    <property type="term" value="F:transmembrane transporter activity"/>
    <property type="evidence" value="ECO:0007669"/>
    <property type="project" value="InterPro"/>
</dbReference>
<evidence type="ECO:0000256" key="3">
    <source>
        <dbReference type="ARBA" id="ARBA00022989"/>
    </source>
</evidence>
<protein>
    <submittedName>
        <fullName evidence="7">Putative cycloheximide resistance</fullName>
    </submittedName>
</protein>
<dbReference type="PANTHER" id="PTHR23502">
    <property type="entry name" value="MAJOR FACILITATOR SUPERFAMILY"/>
    <property type="match status" value="1"/>
</dbReference>
<feature type="transmembrane region" description="Helical" evidence="5">
    <location>
        <begin position="504"/>
        <end position="527"/>
    </location>
</feature>
<feature type="transmembrane region" description="Helical" evidence="5">
    <location>
        <begin position="77"/>
        <end position="103"/>
    </location>
</feature>
<dbReference type="PROSITE" id="PS50850">
    <property type="entry name" value="MFS"/>
    <property type="match status" value="1"/>
</dbReference>
<name>A0A0G2GHU2_PHACM</name>
<dbReference type="PANTHER" id="PTHR23502:SF4">
    <property type="entry name" value="MAJOR FACILITATOR SUPERFAMILY (MFS) PROFILE DOMAIN-CONTAINING PROTEIN-RELATED"/>
    <property type="match status" value="1"/>
</dbReference>
<evidence type="ECO:0000256" key="5">
    <source>
        <dbReference type="SAM" id="Phobius"/>
    </source>
</evidence>
<dbReference type="Pfam" id="PF07690">
    <property type="entry name" value="MFS_1"/>
    <property type="match status" value="1"/>
</dbReference>